<dbReference type="OrthoDB" id="10426477at2759"/>
<dbReference type="InterPro" id="IPR032675">
    <property type="entry name" value="LRR_dom_sf"/>
</dbReference>
<protein>
    <submittedName>
        <fullName evidence="2">RHTO0S22e00782g1_1</fullName>
    </submittedName>
</protein>
<feature type="region of interest" description="Disordered" evidence="1">
    <location>
        <begin position="1"/>
        <end position="23"/>
    </location>
</feature>
<name>A0A061BHW8_RHOTO</name>
<reference evidence="2" key="1">
    <citation type="journal article" date="2014" name="Genome Announc.">
        <title>Draft genome sequence of Rhodosporidium toruloides CECT1137, an oleaginous yeast of biotechnological interest.</title>
        <authorList>
            <person name="Morin N."/>
            <person name="Calcas X."/>
            <person name="Devillers H."/>
            <person name="Durrens P."/>
            <person name="Sherman D.J."/>
            <person name="Nicaud J.-M."/>
            <person name="Neuveglise C."/>
        </authorList>
    </citation>
    <scope>NUCLEOTIDE SEQUENCE</scope>
    <source>
        <strain evidence="2">CECT1137</strain>
    </source>
</reference>
<dbReference type="Gene3D" id="3.80.10.10">
    <property type="entry name" value="Ribonuclease Inhibitor"/>
    <property type="match status" value="1"/>
</dbReference>
<dbReference type="AlphaFoldDB" id="A0A061BHW8"/>
<proteinExistence type="predicted"/>
<sequence>MESEGPERVQQTSPDSTPLSASPGADYLTSLPTELFLTICEFVHAQRAGPYLALISRRFLPFARRLVFDTVECRSIARIRCLHMALETCPELRIVVRRLVLGRSYSRVDDFGEDVPPIPILLACLDNVRVLRIYSGARVAVPCILQQHTTSVLPLLQRVDLHDCLDEEQRMHLVDTLGALQQYPHLHEVRLFGSLRPYRVPCADTAPLPLKWLASLSIDGQVVNTPPLLQLLSASLSLRSLSLRNLVNGDFLDNVHSSLPRPSNLQRLALHSIDSFLDYSETLSQLSGVTRLTISGRLPFKPILGFARRSYKRLTCQTKTVTADELVTLLGYGRSTLGRLVLDISLLPIAPPPSVGVTFEGMSRVLEHAEVAGVQVEGKAVQEHRVEQRRRAMREVGTV</sequence>
<accession>A0A061BHW8</accession>
<organism evidence="2">
    <name type="scientific">Rhodotorula toruloides</name>
    <name type="common">Yeast</name>
    <name type="synonym">Rhodosporidium toruloides</name>
    <dbReference type="NCBI Taxonomy" id="5286"/>
    <lineage>
        <taxon>Eukaryota</taxon>
        <taxon>Fungi</taxon>
        <taxon>Dikarya</taxon>
        <taxon>Basidiomycota</taxon>
        <taxon>Pucciniomycotina</taxon>
        <taxon>Microbotryomycetes</taxon>
        <taxon>Sporidiobolales</taxon>
        <taxon>Sporidiobolaceae</taxon>
        <taxon>Rhodotorula</taxon>
    </lineage>
</organism>
<feature type="compositionally biased region" description="Polar residues" evidence="1">
    <location>
        <begin position="9"/>
        <end position="20"/>
    </location>
</feature>
<dbReference type="EMBL" id="LK052957">
    <property type="protein sequence ID" value="CDR48991.1"/>
    <property type="molecule type" value="Genomic_DNA"/>
</dbReference>
<evidence type="ECO:0000256" key="1">
    <source>
        <dbReference type="SAM" id="MobiDB-lite"/>
    </source>
</evidence>
<evidence type="ECO:0000313" key="2">
    <source>
        <dbReference type="EMBL" id="CDR48991.1"/>
    </source>
</evidence>
<gene>
    <name evidence="2" type="ORF">RHTO0S_22e00782g</name>
</gene>